<keyword evidence="7" id="KW-1185">Reference proteome</keyword>
<dbReference type="Pfam" id="PF01339">
    <property type="entry name" value="CheB_methylest"/>
    <property type="match status" value="1"/>
</dbReference>
<dbReference type="PROSITE" id="PS50122">
    <property type="entry name" value="CHEB"/>
    <property type="match status" value="1"/>
</dbReference>
<dbReference type="RefSeq" id="WP_126685751.1">
    <property type="nucleotide sequence ID" value="NZ_RYYV01000012.1"/>
</dbReference>
<evidence type="ECO:0000256" key="1">
    <source>
        <dbReference type="ARBA" id="ARBA00022801"/>
    </source>
</evidence>
<dbReference type="AlphaFoldDB" id="A0A432M3H3"/>
<dbReference type="InterPro" id="IPR000673">
    <property type="entry name" value="Sig_transdc_resp-reg_Me-estase"/>
</dbReference>
<dbReference type="GO" id="GO:0005737">
    <property type="term" value="C:cytoplasm"/>
    <property type="evidence" value="ECO:0007669"/>
    <property type="project" value="InterPro"/>
</dbReference>
<sequence length="198" mass="20554">MTSPAAIAIGCSAGGVDALMTLLGGLDAGLQQPVLVCCHRSDAMDILGDVLGRNSVLPVIEAVERQPVQPGVVHLAPAGYHLLVESDLNFALSVDPRVNYSRPSIDVLFCSAAEVWRQALIGVILTGANADGAAGLLRIRQLGGVAIVQSPADAEATAMPQAALDLAGADYCLPLSDIAPVLNQLCHEYSHSQDPGRR</sequence>
<dbReference type="GO" id="GO:0006935">
    <property type="term" value="P:chemotaxis"/>
    <property type="evidence" value="ECO:0007669"/>
    <property type="project" value="UniProtKB-UniRule"/>
</dbReference>
<dbReference type="EMBL" id="RYYV01000012">
    <property type="protein sequence ID" value="RUL73132.1"/>
    <property type="molecule type" value="Genomic_DNA"/>
</dbReference>
<gene>
    <name evidence="6" type="ORF">EKH80_15855</name>
</gene>
<dbReference type="PANTHER" id="PTHR42872:SF6">
    <property type="entry name" value="PROTEIN-GLUTAMATE METHYLESTERASE_PROTEIN-GLUTAMINE GLUTAMINASE"/>
    <property type="match status" value="1"/>
</dbReference>
<keyword evidence="1 4" id="KW-0378">Hydrolase</keyword>
<feature type="domain" description="CheB-type methylesterase" evidence="5">
    <location>
        <begin position="1"/>
        <end position="182"/>
    </location>
</feature>
<feature type="active site" evidence="4">
    <location>
        <position position="12"/>
    </location>
</feature>
<evidence type="ECO:0000256" key="4">
    <source>
        <dbReference type="PROSITE-ProRule" id="PRU00050"/>
    </source>
</evidence>
<name>A0A432M3H3_9GAMM</name>
<dbReference type="OrthoDB" id="9791760at2"/>
<evidence type="ECO:0000313" key="6">
    <source>
        <dbReference type="EMBL" id="RUL73132.1"/>
    </source>
</evidence>
<dbReference type="GO" id="GO:0008984">
    <property type="term" value="F:protein-glutamate methylesterase activity"/>
    <property type="evidence" value="ECO:0007669"/>
    <property type="project" value="UniProtKB-EC"/>
</dbReference>
<protein>
    <recommendedName>
        <fullName evidence="2">protein-glutamate methylesterase</fullName>
        <ecNumber evidence="2">3.1.1.61</ecNumber>
    </recommendedName>
</protein>
<reference evidence="6 7" key="1">
    <citation type="submission" date="2018-12" db="EMBL/GenBank/DDBJ databases">
        <title>Dyella dinghuensis sp. nov. DHOA06 and Dyella choica sp. nov. 4M-K27, isolated from forest soil.</title>
        <authorList>
            <person name="Qiu L.-H."/>
            <person name="Gao Z.-H."/>
        </authorList>
    </citation>
    <scope>NUCLEOTIDE SEQUENCE [LARGE SCALE GENOMIC DNA]</scope>
    <source>
        <strain evidence="6 7">4M-K27</strain>
    </source>
</reference>
<feature type="active site" evidence="4">
    <location>
        <position position="131"/>
    </location>
</feature>
<organism evidence="6 7">
    <name type="scientific">Dyella choica</name>
    <dbReference type="NCBI Taxonomy" id="1927959"/>
    <lineage>
        <taxon>Bacteria</taxon>
        <taxon>Pseudomonadati</taxon>
        <taxon>Pseudomonadota</taxon>
        <taxon>Gammaproteobacteria</taxon>
        <taxon>Lysobacterales</taxon>
        <taxon>Rhodanobacteraceae</taxon>
        <taxon>Dyella</taxon>
    </lineage>
</organism>
<proteinExistence type="predicted"/>
<keyword evidence="4" id="KW-0145">Chemotaxis</keyword>
<dbReference type="PANTHER" id="PTHR42872">
    <property type="entry name" value="PROTEIN-GLUTAMATE METHYLESTERASE/PROTEIN-GLUTAMINE GLUTAMINASE"/>
    <property type="match status" value="1"/>
</dbReference>
<dbReference type="CDD" id="cd16433">
    <property type="entry name" value="CheB"/>
    <property type="match status" value="1"/>
</dbReference>
<evidence type="ECO:0000256" key="2">
    <source>
        <dbReference type="ARBA" id="ARBA00039140"/>
    </source>
</evidence>
<dbReference type="Proteomes" id="UP000274358">
    <property type="component" value="Unassembled WGS sequence"/>
</dbReference>
<evidence type="ECO:0000256" key="3">
    <source>
        <dbReference type="ARBA" id="ARBA00048267"/>
    </source>
</evidence>
<comment type="caution">
    <text evidence="6">The sequence shown here is derived from an EMBL/GenBank/DDBJ whole genome shotgun (WGS) entry which is preliminary data.</text>
</comment>
<dbReference type="EC" id="3.1.1.61" evidence="2"/>
<dbReference type="SUPFAM" id="SSF52738">
    <property type="entry name" value="Methylesterase CheB, C-terminal domain"/>
    <property type="match status" value="1"/>
</dbReference>
<comment type="catalytic activity">
    <reaction evidence="3">
        <text>[protein]-L-glutamate 5-O-methyl ester + H2O = L-glutamyl-[protein] + methanol + H(+)</text>
        <dbReference type="Rhea" id="RHEA:23236"/>
        <dbReference type="Rhea" id="RHEA-COMP:10208"/>
        <dbReference type="Rhea" id="RHEA-COMP:10311"/>
        <dbReference type="ChEBI" id="CHEBI:15377"/>
        <dbReference type="ChEBI" id="CHEBI:15378"/>
        <dbReference type="ChEBI" id="CHEBI:17790"/>
        <dbReference type="ChEBI" id="CHEBI:29973"/>
        <dbReference type="ChEBI" id="CHEBI:82795"/>
        <dbReference type="EC" id="3.1.1.61"/>
    </reaction>
</comment>
<evidence type="ECO:0000259" key="5">
    <source>
        <dbReference type="PROSITE" id="PS50122"/>
    </source>
</evidence>
<dbReference type="GO" id="GO:0000156">
    <property type="term" value="F:phosphorelay response regulator activity"/>
    <property type="evidence" value="ECO:0007669"/>
    <property type="project" value="InterPro"/>
</dbReference>
<evidence type="ECO:0000313" key="7">
    <source>
        <dbReference type="Proteomes" id="UP000274358"/>
    </source>
</evidence>
<feature type="active site" evidence="4">
    <location>
        <position position="39"/>
    </location>
</feature>
<dbReference type="InterPro" id="IPR035909">
    <property type="entry name" value="CheB_C"/>
</dbReference>
<dbReference type="Gene3D" id="3.40.50.180">
    <property type="entry name" value="Methylesterase CheB, C-terminal domain"/>
    <property type="match status" value="1"/>
</dbReference>
<accession>A0A432M3H3</accession>